<evidence type="ECO:0000256" key="3">
    <source>
        <dbReference type="SAM" id="MobiDB-lite"/>
    </source>
</evidence>
<evidence type="ECO:0000313" key="4">
    <source>
        <dbReference type="EMBL" id="KDR07715.1"/>
    </source>
</evidence>
<evidence type="ECO:0000313" key="5">
    <source>
        <dbReference type="Proteomes" id="UP000027135"/>
    </source>
</evidence>
<dbReference type="EMBL" id="KK853419">
    <property type="protein sequence ID" value="KDR07715.1"/>
    <property type="molecule type" value="Genomic_DNA"/>
</dbReference>
<dbReference type="PANTHER" id="PTHR18870">
    <property type="entry name" value="PROTEIN TAG-278-RELATED"/>
    <property type="match status" value="1"/>
</dbReference>
<proteinExistence type="predicted"/>
<dbReference type="eggNOG" id="ENOG502RTF9">
    <property type="taxonomic scope" value="Eukaryota"/>
</dbReference>
<accession>A0A067QHA9</accession>
<sequence>MLKEEITRLRGLLDKEKSHGICMQSLHEKKMADNEKKFEVRLDQQKSDITAQWEDRLRRECSRLRSELDQLHSEEKRLAIESVQVQKEKEMNMAKLNWDLRMQQCLKEISTLKDRLTEKDTYYHGELEKAQTNADQDIFNLRRKLDKIDLSYQEQMEKLTDKYEKEIEQLNWESDRKIQQLEQNWQLQMSSTRATLELVKEQMERDAQDRLDAAEEKHHKQLDIQWERLVNEKEKAVAEQEAKHQTQVELIKIELEKASKNNNSREIEQLLDVIANLKKELQGQTAVVTDLQGNVDLLQGGMQVLNQEISTQNVEMQRIQAQAAHKLREREAQLEAEQRKKLSELKEQFAAESKQWQEQMKNLKEENQQKLNYLAKLIQESEQKYKNRESRKEDLDIIAHLKQALEERDREVTCLTEEKRFCQLELMNRESTYNHLFGVQPIIGVLDPLHHHRKKGLKDSSGQHQSRLPEARSRQVSSSSVPPFSTRTTSQRQDFLVQKSKSLEPRMVHTKEPIHSKVAETNSLSTDKFRQVMSVVDYISNLVSTEENSTTKICRLQSTDTEPRFNLSSTPDEIIRSESKESPKRGTVKSAEVHSDSSPITNHQTAVTQDCTLTFDAVDVPDSKMSILLQSHKSAENSKNCNFATRSKSVETAGNKVHTVVPSSTSVPSLQ</sequence>
<feature type="coiled-coil region" evidence="2">
    <location>
        <begin position="153"/>
        <end position="184"/>
    </location>
</feature>
<gene>
    <name evidence="4" type="ORF">L798_02631</name>
</gene>
<organism evidence="4 5">
    <name type="scientific">Zootermopsis nevadensis</name>
    <name type="common">Dampwood termite</name>
    <dbReference type="NCBI Taxonomy" id="136037"/>
    <lineage>
        <taxon>Eukaryota</taxon>
        <taxon>Metazoa</taxon>
        <taxon>Ecdysozoa</taxon>
        <taxon>Arthropoda</taxon>
        <taxon>Hexapoda</taxon>
        <taxon>Insecta</taxon>
        <taxon>Pterygota</taxon>
        <taxon>Neoptera</taxon>
        <taxon>Polyneoptera</taxon>
        <taxon>Dictyoptera</taxon>
        <taxon>Blattodea</taxon>
        <taxon>Blattoidea</taxon>
        <taxon>Termitoidae</taxon>
        <taxon>Termopsidae</taxon>
        <taxon>Zootermopsis</taxon>
    </lineage>
</organism>
<keyword evidence="1 2" id="KW-0175">Coiled coil</keyword>
<dbReference type="AlphaFoldDB" id="A0A067QHA9"/>
<feature type="compositionally biased region" description="Basic and acidic residues" evidence="3">
    <location>
        <begin position="573"/>
        <end position="584"/>
    </location>
</feature>
<dbReference type="PANTHER" id="PTHR18870:SF9">
    <property type="entry name" value="PROTEIN TAG-278-RELATED"/>
    <property type="match status" value="1"/>
</dbReference>
<reference evidence="4 5" key="1">
    <citation type="journal article" date="2014" name="Nat. Commun.">
        <title>Molecular traces of alternative social organization in a termite genome.</title>
        <authorList>
            <person name="Terrapon N."/>
            <person name="Li C."/>
            <person name="Robertson H.M."/>
            <person name="Ji L."/>
            <person name="Meng X."/>
            <person name="Booth W."/>
            <person name="Chen Z."/>
            <person name="Childers C.P."/>
            <person name="Glastad K.M."/>
            <person name="Gokhale K."/>
            <person name="Gowin J."/>
            <person name="Gronenberg W."/>
            <person name="Hermansen R.A."/>
            <person name="Hu H."/>
            <person name="Hunt B.G."/>
            <person name="Huylmans A.K."/>
            <person name="Khalil S.M."/>
            <person name="Mitchell R.D."/>
            <person name="Munoz-Torres M.C."/>
            <person name="Mustard J.A."/>
            <person name="Pan H."/>
            <person name="Reese J.T."/>
            <person name="Scharf M.E."/>
            <person name="Sun F."/>
            <person name="Vogel H."/>
            <person name="Xiao J."/>
            <person name="Yang W."/>
            <person name="Yang Z."/>
            <person name="Yang Z."/>
            <person name="Zhou J."/>
            <person name="Zhu J."/>
            <person name="Brent C.S."/>
            <person name="Elsik C.G."/>
            <person name="Goodisman M.A."/>
            <person name="Liberles D.A."/>
            <person name="Roe R.M."/>
            <person name="Vargo E.L."/>
            <person name="Vilcinskas A."/>
            <person name="Wang J."/>
            <person name="Bornberg-Bauer E."/>
            <person name="Korb J."/>
            <person name="Zhang G."/>
            <person name="Liebig J."/>
        </authorList>
    </citation>
    <scope>NUCLEOTIDE SEQUENCE [LARGE SCALE GENOMIC DNA]</scope>
    <source>
        <tissue evidence="4">Whole organism</tissue>
    </source>
</reference>
<feature type="region of interest" description="Disordered" evidence="3">
    <location>
        <begin position="562"/>
        <end position="603"/>
    </location>
</feature>
<feature type="region of interest" description="Disordered" evidence="3">
    <location>
        <begin position="453"/>
        <end position="494"/>
    </location>
</feature>
<feature type="compositionally biased region" description="Low complexity" evidence="3">
    <location>
        <begin position="474"/>
        <end position="490"/>
    </location>
</feature>
<dbReference type="InParanoid" id="A0A067QHA9"/>
<evidence type="ECO:0000256" key="2">
    <source>
        <dbReference type="SAM" id="Coils"/>
    </source>
</evidence>
<name>A0A067QHA9_ZOONE</name>
<dbReference type="Proteomes" id="UP000027135">
    <property type="component" value="Unassembled WGS sequence"/>
</dbReference>
<dbReference type="OMA" id="RDRQHYQ"/>
<feature type="compositionally biased region" description="Polar residues" evidence="3">
    <location>
        <begin position="562"/>
        <end position="571"/>
    </location>
</feature>
<feature type="coiled-coil region" evidence="2">
    <location>
        <begin position="260"/>
        <end position="418"/>
    </location>
</feature>
<keyword evidence="5" id="KW-1185">Reference proteome</keyword>
<feature type="coiled-coil region" evidence="2">
    <location>
        <begin position="54"/>
        <end position="81"/>
    </location>
</feature>
<dbReference type="STRING" id="136037.A0A067QHA9"/>
<evidence type="ECO:0000256" key="1">
    <source>
        <dbReference type="ARBA" id="ARBA00023054"/>
    </source>
</evidence>
<protein>
    <submittedName>
        <fullName evidence="4">Uncharacterized protein</fullName>
    </submittedName>
</protein>